<sequence>LAFLRIGPDSEEAAFLLSGFIVASLAGSFFGALALRICNLIQIEVLELYSTFALSKGEIVSSMAFTYTHLALPPIFISIVVLAFTSPGFNPQTNRSIDTFISTTGLQGYGFIPEVVINYKVSQAINIARWFLV</sequence>
<comment type="caution">
    <text evidence="2">The sequence shown here is derived from an EMBL/GenBank/DDBJ whole genome shotgun (WGS) entry which is preliminary data.</text>
</comment>
<keyword evidence="1" id="KW-1133">Transmembrane helix</keyword>
<feature type="non-terminal residue" evidence="2">
    <location>
        <position position="1"/>
    </location>
</feature>
<evidence type="ECO:0000313" key="2">
    <source>
        <dbReference type="EMBL" id="GFP33840.1"/>
    </source>
</evidence>
<organism evidence="2 3">
    <name type="scientific">Candidatus Hakubella thermalkaliphila</name>
    <dbReference type="NCBI Taxonomy" id="2754717"/>
    <lineage>
        <taxon>Bacteria</taxon>
        <taxon>Bacillati</taxon>
        <taxon>Actinomycetota</taxon>
        <taxon>Actinomycetota incertae sedis</taxon>
        <taxon>Candidatus Hakubellales</taxon>
        <taxon>Candidatus Hakubellaceae</taxon>
        <taxon>Candidatus Hakubella</taxon>
    </lineage>
</organism>
<gene>
    <name evidence="2" type="ORF">HKBW3S42_02179</name>
</gene>
<feature type="transmembrane region" description="Helical" evidence="1">
    <location>
        <begin position="13"/>
        <end position="38"/>
    </location>
</feature>
<feature type="transmembrane region" description="Helical" evidence="1">
    <location>
        <begin position="59"/>
        <end position="84"/>
    </location>
</feature>
<proteinExistence type="predicted"/>
<keyword evidence="1" id="KW-0472">Membrane</keyword>
<evidence type="ECO:0000256" key="1">
    <source>
        <dbReference type="SAM" id="Phobius"/>
    </source>
</evidence>
<name>A0A6V8PP44_9ACTN</name>
<dbReference type="AlphaFoldDB" id="A0A6V8PP44"/>
<dbReference type="Proteomes" id="UP000568877">
    <property type="component" value="Unassembled WGS sequence"/>
</dbReference>
<protein>
    <submittedName>
        <fullName evidence="2">ABC-2 type transport system permease protein</fullName>
    </submittedName>
</protein>
<keyword evidence="1" id="KW-0812">Transmembrane</keyword>
<dbReference type="EMBL" id="BLSA01000757">
    <property type="protein sequence ID" value="GFP33840.1"/>
    <property type="molecule type" value="Genomic_DNA"/>
</dbReference>
<accession>A0A6V8PP44</accession>
<reference evidence="2 3" key="1">
    <citation type="journal article" date="2020" name="Front. Microbiol.">
        <title>Single-cell genomics of novel Actinobacteria with the Wood-Ljungdahl pathway discovered in a serpentinizing system.</title>
        <authorList>
            <person name="Merino N."/>
            <person name="Kawai M."/>
            <person name="Boyd E.S."/>
            <person name="Colman D.R."/>
            <person name="McGlynn S.E."/>
            <person name="Nealson K.H."/>
            <person name="Kurokawa K."/>
            <person name="Hongoh Y."/>
        </authorList>
    </citation>
    <scope>NUCLEOTIDE SEQUENCE [LARGE SCALE GENOMIC DNA]</scope>
    <source>
        <strain evidence="2 3">S42</strain>
    </source>
</reference>
<evidence type="ECO:0000313" key="3">
    <source>
        <dbReference type="Proteomes" id="UP000568877"/>
    </source>
</evidence>